<reference evidence="1" key="1">
    <citation type="journal article" date="2020" name="mSystems">
        <title>Genome- and Community-Level Interaction Insights into Carbon Utilization and Element Cycling Functions of Hydrothermarchaeota in Hydrothermal Sediment.</title>
        <authorList>
            <person name="Zhou Z."/>
            <person name="Liu Y."/>
            <person name="Xu W."/>
            <person name="Pan J."/>
            <person name="Luo Z.H."/>
            <person name="Li M."/>
        </authorList>
    </citation>
    <scope>NUCLEOTIDE SEQUENCE [LARGE SCALE GENOMIC DNA]</scope>
    <source>
        <strain evidence="1">SpSt-776</strain>
    </source>
</reference>
<name>A0A7C3WQA4_9BACT</name>
<organism evidence="1">
    <name type="scientific">Desulfobacca acetoxidans</name>
    <dbReference type="NCBI Taxonomy" id="60893"/>
    <lineage>
        <taxon>Bacteria</taxon>
        <taxon>Pseudomonadati</taxon>
        <taxon>Thermodesulfobacteriota</taxon>
        <taxon>Desulfobaccia</taxon>
        <taxon>Desulfobaccales</taxon>
        <taxon>Desulfobaccaceae</taxon>
        <taxon>Desulfobacca</taxon>
    </lineage>
</organism>
<dbReference type="AlphaFoldDB" id="A0A7C3WQA4"/>
<protein>
    <recommendedName>
        <fullName evidence="2">Transposase</fullName>
    </recommendedName>
</protein>
<dbReference type="EMBL" id="DTHB01000012">
    <property type="protein sequence ID" value="HGB13755.1"/>
    <property type="molecule type" value="Genomic_DNA"/>
</dbReference>
<gene>
    <name evidence="1" type="ORF">ENV62_00745</name>
</gene>
<comment type="caution">
    <text evidence="1">The sequence shown here is derived from an EMBL/GenBank/DDBJ whole genome shotgun (WGS) entry which is preliminary data.</text>
</comment>
<evidence type="ECO:0008006" key="2">
    <source>
        <dbReference type="Google" id="ProtNLM"/>
    </source>
</evidence>
<evidence type="ECO:0000313" key="1">
    <source>
        <dbReference type="EMBL" id="HGB13755.1"/>
    </source>
</evidence>
<accession>A0A7C3WQA4</accession>
<proteinExistence type="predicted"/>
<sequence length="268" mass="30426">MFVRVKTKGPYRYLQIVENHREGKRTVQRVLATLGRGDKLAASGGVKVPLKSLGRFANQVRVIQGYEAGRLEARALRHIGPDLVFGRLWKELGLDAALHRLLGDQGFEFPVERAVYLMVLHRLFESGSDRAGECWRRDVRVNGSDGLKLHHLYRARRWLGDSRAEVEEALFHRRRDLFTECTLAFFDPTSLYFEGRGGEGLGQFGFSKDHRPDRRQMIVGAVLTEEGRPGCCEFWPGHRAEAQTLLPVVAKVRRRFGLKGCAGWRTAA</sequence>